<keyword evidence="4" id="KW-0813">Transport</keyword>
<accession>A0ABR3ANU7</accession>
<evidence type="ECO:0000256" key="12">
    <source>
        <dbReference type="ARBA" id="ARBA00023797"/>
    </source>
</evidence>
<dbReference type="InterPro" id="IPR001128">
    <property type="entry name" value="Cyt_P450"/>
</dbReference>
<dbReference type="Proteomes" id="UP001448207">
    <property type="component" value="Unassembled WGS sequence"/>
</dbReference>
<dbReference type="PROSITE" id="PS50902">
    <property type="entry name" value="FLAVODOXIN_LIKE"/>
    <property type="match status" value="1"/>
</dbReference>
<dbReference type="PRINTS" id="PR00371">
    <property type="entry name" value="FPNCR"/>
</dbReference>
<keyword evidence="6" id="KW-0288">FMN</keyword>
<dbReference type="InterPro" id="IPR023173">
    <property type="entry name" value="NADPH_Cyt_P450_Rdtase_alpha"/>
</dbReference>
<evidence type="ECO:0000256" key="8">
    <source>
        <dbReference type="ARBA" id="ARBA00022827"/>
    </source>
</evidence>
<dbReference type="Gene3D" id="1.10.630.10">
    <property type="entry name" value="Cytochrome P450"/>
    <property type="match status" value="1"/>
</dbReference>
<dbReference type="Pfam" id="PF00667">
    <property type="entry name" value="FAD_binding_1"/>
    <property type="match status" value="1"/>
</dbReference>
<evidence type="ECO:0000259" key="15">
    <source>
        <dbReference type="PROSITE" id="PS50902"/>
    </source>
</evidence>
<dbReference type="InterPro" id="IPR017972">
    <property type="entry name" value="Cyt_P450_CS"/>
</dbReference>
<feature type="region of interest" description="Disordered" evidence="14">
    <location>
        <begin position="545"/>
        <end position="566"/>
    </location>
</feature>
<dbReference type="SUPFAM" id="SSF52218">
    <property type="entry name" value="Flavoproteins"/>
    <property type="match status" value="1"/>
</dbReference>
<comment type="caution">
    <text evidence="17">The sequence shown here is derived from an EMBL/GenBank/DDBJ whole genome shotgun (WGS) entry which is preliminary data.</text>
</comment>
<dbReference type="InterPro" id="IPR001709">
    <property type="entry name" value="Flavoprot_Pyr_Nucl_cyt_Rdtase"/>
</dbReference>
<feature type="domain" description="FAD-binding FR-type" evidence="16">
    <location>
        <begin position="788"/>
        <end position="1041"/>
    </location>
</feature>
<dbReference type="Gene3D" id="3.40.50.360">
    <property type="match status" value="1"/>
</dbReference>
<evidence type="ECO:0000256" key="7">
    <source>
        <dbReference type="ARBA" id="ARBA00022723"/>
    </source>
</evidence>
<evidence type="ECO:0000313" key="18">
    <source>
        <dbReference type="Proteomes" id="UP001448207"/>
    </source>
</evidence>
<evidence type="ECO:0000256" key="14">
    <source>
        <dbReference type="SAM" id="MobiDB-lite"/>
    </source>
</evidence>
<evidence type="ECO:0000256" key="1">
    <source>
        <dbReference type="ARBA" id="ARBA00001917"/>
    </source>
</evidence>
<dbReference type="SUPFAM" id="SSF52343">
    <property type="entry name" value="Ferredoxin reductase-like, C-terminal NADP-linked domain"/>
    <property type="match status" value="1"/>
</dbReference>
<dbReference type="Pfam" id="PF00067">
    <property type="entry name" value="p450"/>
    <property type="match status" value="1"/>
</dbReference>
<dbReference type="SUPFAM" id="SSF63380">
    <property type="entry name" value="Riboflavin synthase domain-like"/>
    <property type="match status" value="1"/>
</dbReference>
<protein>
    <recommendedName>
        <fullName evidence="12">NADPH--hemoprotein reductase</fullName>
        <ecNumber evidence="12">1.6.2.4</ecNumber>
    </recommendedName>
</protein>
<dbReference type="InterPro" id="IPR017938">
    <property type="entry name" value="Riboflavin_synthase-like_b-brl"/>
</dbReference>
<dbReference type="InterPro" id="IPR008254">
    <property type="entry name" value="Flavodoxin/NO_synth"/>
</dbReference>
<dbReference type="InterPro" id="IPR029039">
    <property type="entry name" value="Flavoprotein-like_sf"/>
</dbReference>
<comment type="cofactor">
    <cofactor evidence="1">
        <name>FMN</name>
        <dbReference type="ChEBI" id="CHEBI:58210"/>
    </cofactor>
</comment>
<dbReference type="InterPro" id="IPR003097">
    <property type="entry name" value="CysJ-like_FAD-binding"/>
</dbReference>
<keyword evidence="7" id="KW-0479">Metal-binding</keyword>
<dbReference type="EC" id="1.6.2.4" evidence="12"/>
<dbReference type="PROSITE" id="PS51384">
    <property type="entry name" value="FAD_FR"/>
    <property type="match status" value="1"/>
</dbReference>
<evidence type="ECO:0000259" key="16">
    <source>
        <dbReference type="PROSITE" id="PS51384"/>
    </source>
</evidence>
<dbReference type="Gene3D" id="1.20.990.10">
    <property type="entry name" value="NADPH-cytochrome p450 Reductase, Chain A, domain 3"/>
    <property type="match status" value="1"/>
</dbReference>
<comment type="cofactor">
    <cofactor evidence="2">
        <name>FAD</name>
        <dbReference type="ChEBI" id="CHEBI:57692"/>
    </cofactor>
</comment>
<dbReference type="InterPro" id="IPR039261">
    <property type="entry name" value="FNR_nucleotide-bd"/>
</dbReference>
<evidence type="ECO:0000256" key="6">
    <source>
        <dbReference type="ARBA" id="ARBA00022643"/>
    </source>
</evidence>
<dbReference type="SUPFAM" id="SSF48264">
    <property type="entry name" value="Cytochrome P450"/>
    <property type="match status" value="1"/>
</dbReference>
<dbReference type="PROSITE" id="PS00086">
    <property type="entry name" value="CYTOCHROME_P450"/>
    <property type="match status" value="1"/>
</dbReference>
<reference evidence="17 18" key="1">
    <citation type="submission" date="2024-04" db="EMBL/GenBank/DDBJ databases">
        <title>Symmetric and asymmetric DNA N6-adenine methylation regulates different biological responses in Mucorales.</title>
        <authorList>
            <consortium name="Lawrence Berkeley National Laboratory"/>
            <person name="Lax C."/>
            <person name="Mondo S.J."/>
            <person name="Osorio-Concepcion M."/>
            <person name="Muszewska A."/>
            <person name="Corrochano-Luque M."/>
            <person name="Gutierrez G."/>
            <person name="Riley R."/>
            <person name="Lipzen A."/>
            <person name="Guo J."/>
            <person name="Hundley H."/>
            <person name="Amirebrahimi M."/>
            <person name="Ng V."/>
            <person name="Lorenzo-Gutierrez D."/>
            <person name="Binder U."/>
            <person name="Yang J."/>
            <person name="Song Y."/>
            <person name="Canovas D."/>
            <person name="Navarro E."/>
            <person name="Freitag M."/>
            <person name="Gabaldon T."/>
            <person name="Grigoriev I.V."/>
            <person name="Corrochano L.M."/>
            <person name="Nicolas F.E."/>
            <person name="Garre V."/>
        </authorList>
    </citation>
    <scope>NUCLEOTIDE SEQUENCE [LARGE SCALE GENOMIC DNA]</scope>
    <source>
        <strain evidence="17 18">L51</strain>
    </source>
</reference>
<evidence type="ECO:0000256" key="3">
    <source>
        <dbReference type="ARBA" id="ARBA00010018"/>
    </source>
</evidence>
<dbReference type="EMBL" id="JBCLYO010000025">
    <property type="protein sequence ID" value="KAL0078427.1"/>
    <property type="molecule type" value="Genomic_DNA"/>
</dbReference>
<dbReference type="InterPro" id="IPR017927">
    <property type="entry name" value="FAD-bd_FR_type"/>
</dbReference>
<keyword evidence="18" id="KW-1185">Reference proteome</keyword>
<dbReference type="InterPro" id="IPR036396">
    <property type="entry name" value="Cyt_P450_sf"/>
</dbReference>
<gene>
    <name evidence="17" type="ORF">J3Q64DRAFT_1852067</name>
</gene>
<proteinExistence type="inferred from homology"/>
<keyword evidence="9" id="KW-0521">NADP</keyword>
<evidence type="ECO:0000256" key="9">
    <source>
        <dbReference type="ARBA" id="ARBA00022857"/>
    </source>
</evidence>
<dbReference type="InterPro" id="IPR001094">
    <property type="entry name" value="Flavdoxin-like"/>
</dbReference>
<organism evidence="17 18">
    <name type="scientific">Phycomyces blakesleeanus</name>
    <dbReference type="NCBI Taxonomy" id="4837"/>
    <lineage>
        <taxon>Eukaryota</taxon>
        <taxon>Fungi</taxon>
        <taxon>Fungi incertae sedis</taxon>
        <taxon>Mucoromycota</taxon>
        <taxon>Mucoromycotina</taxon>
        <taxon>Mucoromycetes</taxon>
        <taxon>Mucorales</taxon>
        <taxon>Phycomycetaceae</taxon>
        <taxon>Phycomyces</taxon>
    </lineage>
</organism>
<evidence type="ECO:0000256" key="13">
    <source>
        <dbReference type="ARBA" id="ARBA00049342"/>
    </source>
</evidence>
<dbReference type="Pfam" id="PF00258">
    <property type="entry name" value="Flavodoxin_1"/>
    <property type="match status" value="1"/>
</dbReference>
<name>A0ABR3ANU7_PHYBL</name>
<evidence type="ECO:0000256" key="4">
    <source>
        <dbReference type="ARBA" id="ARBA00022448"/>
    </source>
</evidence>
<evidence type="ECO:0000256" key="2">
    <source>
        <dbReference type="ARBA" id="ARBA00001974"/>
    </source>
</evidence>
<evidence type="ECO:0000256" key="10">
    <source>
        <dbReference type="ARBA" id="ARBA00023002"/>
    </source>
</evidence>
<dbReference type="Gene3D" id="3.40.50.80">
    <property type="entry name" value="Nucleotide-binding domain of ferredoxin-NADP reductase (FNR) module"/>
    <property type="match status" value="1"/>
</dbReference>
<dbReference type="PRINTS" id="PR00369">
    <property type="entry name" value="FLAVODOXIN"/>
</dbReference>
<evidence type="ECO:0000256" key="11">
    <source>
        <dbReference type="ARBA" id="ARBA00023004"/>
    </source>
</evidence>
<dbReference type="PANTHER" id="PTHR19384">
    <property type="entry name" value="NITRIC OXIDE SYNTHASE-RELATED"/>
    <property type="match status" value="1"/>
</dbReference>
<evidence type="ECO:0000313" key="17">
    <source>
        <dbReference type="EMBL" id="KAL0078427.1"/>
    </source>
</evidence>
<comment type="similarity">
    <text evidence="3">In the N-terminal section; belongs to the cytochrome P450 family.</text>
</comment>
<dbReference type="PANTHER" id="PTHR19384:SF17">
    <property type="entry name" value="NADPH--CYTOCHROME P450 REDUCTASE"/>
    <property type="match status" value="1"/>
</dbReference>
<keyword evidence="8" id="KW-0274">FAD</keyword>
<keyword evidence="5" id="KW-0285">Flavoprotein</keyword>
<evidence type="ECO:0000256" key="5">
    <source>
        <dbReference type="ARBA" id="ARBA00022630"/>
    </source>
</evidence>
<dbReference type="Pfam" id="PF00175">
    <property type="entry name" value="NAD_binding_1"/>
    <property type="match status" value="1"/>
</dbReference>
<dbReference type="InterPro" id="IPR001433">
    <property type="entry name" value="OxRdtase_FAD/NAD-bd"/>
</dbReference>
<keyword evidence="10" id="KW-0560">Oxidoreductase</keyword>
<feature type="domain" description="Flavodoxin-like" evidence="15">
    <location>
        <begin position="582"/>
        <end position="736"/>
    </location>
</feature>
<comment type="catalytic activity">
    <reaction evidence="13">
        <text>2 oxidized [cytochrome P450] + NADPH = 2 reduced [cytochrome P450] + NADP(+) + H(+)</text>
        <dbReference type="Rhea" id="RHEA:24040"/>
        <dbReference type="Rhea" id="RHEA-COMP:14627"/>
        <dbReference type="Rhea" id="RHEA-COMP:14628"/>
        <dbReference type="ChEBI" id="CHEBI:15378"/>
        <dbReference type="ChEBI" id="CHEBI:55376"/>
        <dbReference type="ChEBI" id="CHEBI:57783"/>
        <dbReference type="ChEBI" id="CHEBI:58349"/>
        <dbReference type="ChEBI" id="CHEBI:60344"/>
        <dbReference type="EC" id="1.6.2.4"/>
    </reaction>
</comment>
<sequence length="1206" mass="135511">MSTNLTSLIVAVKGAQDLEEEGYIIQIGNGASVDTVRNLAAEKLDIVGSTANIVLEDAEGNTLDEIDRIRSQKVVYLNTKDSIKSVIPGPTKLPYIGNLYEMMPDMNAGFLRFFEKYGPLIDVSILGTRMVATCDPDIAEVFVKESEYFTKKIKTTLKEIKLFAGQGLFTTDTSDPDWKLAHKLLMPAFSPRAIKVYQNEMGIIAQETIRILEQYKPDEKVEILHWTTNLTFETIGKIGFGYEFGLLEKREAPPHPFIEAMGYCLKQSIVRFSQAQFMKSLPLEMNRRYDREVNLMHSIVDKVIKDRKESEDATDIEKDLLGFMLNARDEHHQGLSDENIRDQVVTFLIAGHDTTANTLAWFLYEISRQPEIEAKVLQEIANVGITHTELPSSEQISRLKYISMCLKETLRMHPPVRMLGKYCQKDCILPGGYKIEADTPSVVHLYGLHMNPKVYPDPYNFDPERWTPEEEQKRSKAAWLPFSTGPRGCIGMAFALQEAKTVIGMFLHRFKFCYDGPAVKYDPKQPTTKPVDLFMTIQNRTDFPEPSADAEVYEPKEASGPTKEMPKLDRSIEMASVKLPPITFLYGSQTGTSQDYASVLSNQARQFGFKDVTLTDMDKWKVLDSGKYEGPTGVNEDRELVVVCTATYNGMPPDNAERFDKFLDKSDAQGNERLLHGLQYAVFGIGNKNWRTYQYFPIKVDSRLDDLGAERFFLSGKGDTDGDIDSDFNDWSAHFWSHTLSHYGLVISKDISVVPSSSTNKEASQAAVVHYISPSDTEKWDLGFNNRNGTHNAIVIENKELQQGDSGRSTRDIRIDVTKLESVGDNDLLYLPGDHLEVMPENDPETVEAVALGFGMVLDSVFEIDQSSIVGLSPRSLAATIKGPCTIRNALTCYADLLSPPSRRILGYFAAQLHKIAPETAEVFDSLTMPDVNNKDQYPEFIKKYRTLLDLQKGFPQVQKIEIGQFMAAVGVMQPRRYSIASSPHMFPKEAHLAVGVVDDVVNGKHYPGLASSFLAHQIPGESKTVLRAKFKSSKGVFEMPADAETPMIMISAGTGISPFRGFLQERAYQYKHASGPVGECLVFFGCRREDQDRIYGDEFDEYVKEGVISGLHVAYSRQIPPSNRKYVQHQVLANANEIWRLLVPADETKKPAVVYICGSGAMSRDVRATFRSMAISFGAAKDEEEADKFIQKLMQDHQYNEDVWG</sequence>
<dbReference type="Gene3D" id="2.40.30.10">
    <property type="entry name" value="Translation factors"/>
    <property type="match status" value="1"/>
</dbReference>
<keyword evidence="11" id="KW-0408">Iron</keyword>